<evidence type="ECO:0000313" key="9">
    <source>
        <dbReference type="Proteomes" id="UP000520814"/>
    </source>
</evidence>
<organism evidence="8 9">
    <name type="scientific">Armatimonas rosea</name>
    <dbReference type="NCBI Taxonomy" id="685828"/>
    <lineage>
        <taxon>Bacteria</taxon>
        <taxon>Bacillati</taxon>
        <taxon>Armatimonadota</taxon>
        <taxon>Armatimonadia</taxon>
        <taxon>Armatimonadales</taxon>
        <taxon>Armatimonadaceae</taxon>
        <taxon>Armatimonas</taxon>
    </lineage>
</organism>
<dbReference type="Gene3D" id="3.30.70.100">
    <property type="match status" value="1"/>
</dbReference>
<evidence type="ECO:0000256" key="4">
    <source>
        <dbReference type="ARBA" id="ARBA00047645"/>
    </source>
</evidence>
<dbReference type="AlphaFoldDB" id="A0A7W9W964"/>
<protein>
    <recommendedName>
        <fullName evidence="3 5">acylphosphatase</fullName>
        <ecNumber evidence="2 5">3.6.1.7</ecNumber>
    </recommendedName>
</protein>
<dbReference type="PROSITE" id="PS51160">
    <property type="entry name" value="ACYLPHOSPHATASE_3"/>
    <property type="match status" value="1"/>
</dbReference>
<comment type="caution">
    <text evidence="8">The sequence shown here is derived from an EMBL/GenBank/DDBJ whole genome shotgun (WGS) entry which is preliminary data.</text>
</comment>
<accession>A0A7W9W964</accession>
<comment type="catalytic activity">
    <reaction evidence="4 5">
        <text>an acyl phosphate + H2O = a carboxylate + phosphate + H(+)</text>
        <dbReference type="Rhea" id="RHEA:14965"/>
        <dbReference type="ChEBI" id="CHEBI:15377"/>
        <dbReference type="ChEBI" id="CHEBI:15378"/>
        <dbReference type="ChEBI" id="CHEBI:29067"/>
        <dbReference type="ChEBI" id="CHEBI:43474"/>
        <dbReference type="ChEBI" id="CHEBI:59918"/>
        <dbReference type="EC" id="3.6.1.7"/>
    </reaction>
</comment>
<dbReference type="PANTHER" id="PTHR47268">
    <property type="entry name" value="ACYLPHOSPHATASE"/>
    <property type="match status" value="1"/>
</dbReference>
<dbReference type="PROSITE" id="PS00150">
    <property type="entry name" value="ACYLPHOSPHATASE_1"/>
    <property type="match status" value="1"/>
</dbReference>
<dbReference type="InterPro" id="IPR017968">
    <property type="entry name" value="Acylphosphatase_CS"/>
</dbReference>
<comment type="similarity">
    <text evidence="1 6">Belongs to the acylphosphatase family.</text>
</comment>
<dbReference type="Proteomes" id="UP000520814">
    <property type="component" value="Unassembled WGS sequence"/>
</dbReference>
<dbReference type="GO" id="GO:0003998">
    <property type="term" value="F:acylphosphatase activity"/>
    <property type="evidence" value="ECO:0007669"/>
    <property type="project" value="UniProtKB-EC"/>
</dbReference>
<evidence type="ECO:0000256" key="1">
    <source>
        <dbReference type="ARBA" id="ARBA00005614"/>
    </source>
</evidence>
<keyword evidence="5 8" id="KW-0378">Hydrolase</keyword>
<evidence type="ECO:0000313" key="8">
    <source>
        <dbReference type="EMBL" id="MBB6052307.1"/>
    </source>
</evidence>
<dbReference type="Pfam" id="PF00708">
    <property type="entry name" value="Acylphosphatase"/>
    <property type="match status" value="1"/>
</dbReference>
<dbReference type="EC" id="3.6.1.7" evidence="2 5"/>
<evidence type="ECO:0000259" key="7">
    <source>
        <dbReference type="PROSITE" id="PS51160"/>
    </source>
</evidence>
<dbReference type="InterPro" id="IPR020456">
    <property type="entry name" value="Acylphosphatase"/>
</dbReference>
<evidence type="ECO:0000256" key="3">
    <source>
        <dbReference type="ARBA" id="ARBA00015991"/>
    </source>
</evidence>
<reference evidence="8 9" key="1">
    <citation type="submission" date="2020-08" db="EMBL/GenBank/DDBJ databases">
        <title>Genomic Encyclopedia of Type Strains, Phase IV (KMG-IV): sequencing the most valuable type-strain genomes for metagenomic binning, comparative biology and taxonomic classification.</title>
        <authorList>
            <person name="Goeker M."/>
        </authorList>
    </citation>
    <scope>NUCLEOTIDE SEQUENCE [LARGE SCALE GENOMIC DNA]</scope>
    <source>
        <strain evidence="8 9">DSM 23562</strain>
    </source>
</reference>
<feature type="domain" description="Acylphosphatase-like" evidence="7">
    <location>
        <begin position="3"/>
        <end position="93"/>
    </location>
</feature>
<name>A0A7W9W964_ARMRO</name>
<dbReference type="SUPFAM" id="SSF54975">
    <property type="entry name" value="Acylphosphatase/BLUF domain-like"/>
    <property type="match status" value="1"/>
</dbReference>
<dbReference type="RefSeq" id="WP_184201115.1">
    <property type="nucleotide sequence ID" value="NZ_JACHGW010000004.1"/>
</dbReference>
<feature type="active site" evidence="5">
    <location>
        <position position="38"/>
    </location>
</feature>
<evidence type="ECO:0000256" key="6">
    <source>
        <dbReference type="RuleBase" id="RU004168"/>
    </source>
</evidence>
<evidence type="ECO:0000256" key="5">
    <source>
        <dbReference type="PROSITE-ProRule" id="PRU00520"/>
    </source>
</evidence>
<dbReference type="EMBL" id="JACHGW010000004">
    <property type="protein sequence ID" value="MBB6052307.1"/>
    <property type="molecule type" value="Genomic_DNA"/>
</dbReference>
<gene>
    <name evidence="8" type="ORF">HNQ39_004128</name>
</gene>
<dbReference type="InterPro" id="IPR036046">
    <property type="entry name" value="Acylphosphatase-like_dom_sf"/>
</dbReference>
<keyword evidence="9" id="KW-1185">Reference proteome</keyword>
<dbReference type="PANTHER" id="PTHR47268:SF4">
    <property type="entry name" value="ACYLPHOSPHATASE"/>
    <property type="match status" value="1"/>
</dbReference>
<dbReference type="InterPro" id="IPR001792">
    <property type="entry name" value="Acylphosphatase-like_dom"/>
</dbReference>
<evidence type="ECO:0000256" key="2">
    <source>
        <dbReference type="ARBA" id="ARBA00012150"/>
    </source>
</evidence>
<feature type="active site" evidence="5">
    <location>
        <position position="18"/>
    </location>
</feature>
<sequence>MIRLSAKVQGHVQGVGFRYWAHHTAQRLTGMGGGYVKNLADGSVEVEAEALERAPLQAFLAELHRGPAQAQVTAVEAHWEEEVEGRHLAFRVV</sequence>
<proteinExistence type="inferred from homology"/>